<dbReference type="OrthoDB" id="2966465at2759"/>
<evidence type="ECO:0000313" key="2">
    <source>
        <dbReference type="Proteomes" id="UP000772434"/>
    </source>
</evidence>
<dbReference type="EMBL" id="JADNRY010000032">
    <property type="protein sequence ID" value="KAF9071474.1"/>
    <property type="molecule type" value="Genomic_DNA"/>
</dbReference>
<dbReference type="AlphaFoldDB" id="A0A9P5PSG7"/>
<gene>
    <name evidence="1" type="ORF">BDP27DRAFT_1219161</name>
</gene>
<reference evidence="1" key="1">
    <citation type="submission" date="2020-11" db="EMBL/GenBank/DDBJ databases">
        <authorList>
            <consortium name="DOE Joint Genome Institute"/>
            <person name="Ahrendt S."/>
            <person name="Riley R."/>
            <person name="Andreopoulos W."/>
            <person name="Labutti K."/>
            <person name="Pangilinan J."/>
            <person name="Ruiz-Duenas F.J."/>
            <person name="Barrasa J.M."/>
            <person name="Sanchez-Garcia M."/>
            <person name="Camarero S."/>
            <person name="Miyauchi S."/>
            <person name="Serrano A."/>
            <person name="Linde D."/>
            <person name="Babiker R."/>
            <person name="Drula E."/>
            <person name="Ayuso-Fernandez I."/>
            <person name="Pacheco R."/>
            <person name="Padilla G."/>
            <person name="Ferreira P."/>
            <person name="Barriuso J."/>
            <person name="Kellner H."/>
            <person name="Castanera R."/>
            <person name="Alfaro M."/>
            <person name="Ramirez L."/>
            <person name="Pisabarro A.G."/>
            <person name="Kuo A."/>
            <person name="Tritt A."/>
            <person name="Lipzen A."/>
            <person name="He G."/>
            <person name="Yan M."/>
            <person name="Ng V."/>
            <person name="Cullen D."/>
            <person name="Martin F."/>
            <person name="Rosso M.-N."/>
            <person name="Henrissat B."/>
            <person name="Hibbett D."/>
            <person name="Martinez A.T."/>
            <person name="Grigoriev I.V."/>
        </authorList>
    </citation>
    <scope>NUCLEOTIDE SEQUENCE</scope>
    <source>
        <strain evidence="1">AH 40177</strain>
    </source>
</reference>
<keyword evidence="2" id="KW-1185">Reference proteome</keyword>
<comment type="caution">
    <text evidence="1">The sequence shown here is derived from an EMBL/GenBank/DDBJ whole genome shotgun (WGS) entry which is preliminary data.</text>
</comment>
<proteinExistence type="predicted"/>
<protein>
    <recommendedName>
        <fullName evidence="3">DDE Tnp4 domain-containing protein</fullName>
    </recommendedName>
</protein>
<organism evidence="1 2">
    <name type="scientific">Rhodocollybia butyracea</name>
    <dbReference type="NCBI Taxonomy" id="206335"/>
    <lineage>
        <taxon>Eukaryota</taxon>
        <taxon>Fungi</taxon>
        <taxon>Dikarya</taxon>
        <taxon>Basidiomycota</taxon>
        <taxon>Agaricomycotina</taxon>
        <taxon>Agaricomycetes</taxon>
        <taxon>Agaricomycetidae</taxon>
        <taxon>Agaricales</taxon>
        <taxon>Marasmiineae</taxon>
        <taxon>Omphalotaceae</taxon>
        <taxon>Rhodocollybia</taxon>
    </lineage>
</organism>
<evidence type="ECO:0008006" key="3">
    <source>
        <dbReference type="Google" id="ProtNLM"/>
    </source>
</evidence>
<accession>A0A9P5PSG7</accession>
<sequence>LGDSNILVKFANFAFRPDVPGDAPIYERNFIVFGDPAYGYGPHLASPFADDDMSEDEKAWNNAMSAVRIEVEHGFGVVVSLWPFLNISRKMQIFSSPVGRYYRVGVLLMNLLIHYNCFRPNQISQRFECPPPTVDEYLILFRILVLSLAELEFLSVRARSRRQQVGPSRVERRRKA</sequence>
<name>A0A9P5PSG7_9AGAR</name>
<evidence type="ECO:0000313" key="1">
    <source>
        <dbReference type="EMBL" id="KAF9071474.1"/>
    </source>
</evidence>
<dbReference type="Proteomes" id="UP000772434">
    <property type="component" value="Unassembled WGS sequence"/>
</dbReference>
<feature type="non-terminal residue" evidence="1">
    <location>
        <position position="176"/>
    </location>
</feature>